<dbReference type="AlphaFoldDB" id="R2SP84"/>
<dbReference type="Proteomes" id="UP000014157">
    <property type="component" value="Unassembled WGS sequence"/>
</dbReference>
<dbReference type="Pfam" id="PF13731">
    <property type="entry name" value="WxL"/>
    <property type="match status" value="1"/>
</dbReference>
<evidence type="ECO:0000313" key="3">
    <source>
        <dbReference type="EMBL" id="EOH97005.1"/>
    </source>
</evidence>
<protein>
    <recommendedName>
        <fullName evidence="2">WxL domain-containing protein</fullName>
    </recommendedName>
</protein>
<evidence type="ECO:0000313" key="4">
    <source>
        <dbReference type="EMBL" id="EOT65795.1"/>
    </source>
</evidence>
<feature type="region of interest" description="Disordered" evidence="1">
    <location>
        <begin position="33"/>
        <end position="68"/>
    </location>
</feature>
<feature type="domain" description="WxL" evidence="2">
    <location>
        <begin position="28"/>
        <end position="234"/>
    </location>
</feature>
<reference evidence="4 6" key="2">
    <citation type="submission" date="2013-03" db="EMBL/GenBank/DDBJ databases">
        <title>The Genome Sequence of Enterococcus moraviensis BAA-383 (PacBio/Illumina hybrid assembly).</title>
        <authorList>
            <consortium name="The Broad Institute Genomics Platform"/>
            <consortium name="The Broad Institute Genome Sequencing Center for Infectious Disease"/>
            <person name="Earl A."/>
            <person name="Russ C."/>
            <person name="Gilmore M."/>
            <person name="Surin D."/>
            <person name="Walker B."/>
            <person name="Young S."/>
            <person name="Zeng Q."/>
            <person name="Gargeya S."/>
            <person name="Fitzgerald M."/>
            <person name="Haas B."/>
            <person name="Abouelleil A."/>
            <person name="Allen A.W."/>
            <person name="Alvarado L."/>
            <person name="Arachchi H.M."/>
            <person name="Berlin A.M."/>
            <person name="Chapman S.B."/>
            <person name="Gainer-Dewar J."/>
            <person name="Goldberg J."/>
            <person name="Griggs A."/>
            <person name="Gujja S."/>
            <person name="Hansen M."/>
            <person name="Howarth C."/>
            <person name="Imamovic A."/>
            <person name="Ireland A."/>
            <person name="Larimer J."/>
            <person name="McCowan C."/>
            <person name="Murphy C."/>
            <person name="Pearson M."/>
            <person name="Poon T.W."/>
            <person name="Priest M."/>
            <person name="Roberts A."/>
            <person name="Saif S."/>
            <person name="Shea T."/>
            <person name="Sisk P."/>
            <person name="Sykes S."/>
            <person name="Wortman J."/>
            <person name="Nusbaum C."/>
            <person name="Birren B."/>
        </authorList>
    </citation>
    <scope>NUCLEOTIDE SEQUENCE [LARGE SCALE GENOMIC DNA]</scope>
    <source>
        <strain evidence="4 6">ATCC BAA-383</strain>
    </source>
</reference>
<dbReference type="OrthoDB" id="2183540at2"/>
<proteinExistence type="predicted"/>
<dbReference type="Proteomes" id="UP000013781">
    <property type="component" value="Unassembled WGS sequence"/>
</dbReference>
<dbReference type="RefSeq" id="WP_010766070.1">
    <property type="nucleotide sequence ID" value="NZ_ASWB01000003.1"/>
</dbReference>
<dbReference type="eggNOG" id="ENOG5030E2P">
    <property type="taxonomic scope" value="Bacteria"/>
</dbReference>
<dbReference type="EMBL" id="AJAS01000022">
    <property type="protein sequence ID" value="EOH97005.1"/>
    <property type="molecule type" value="Genomic_DNA"/>
</dbReference>
<evidence type="ECO:0000256" key="1">
    <source>
        <dbReference type="SAM" id="MobiDB-lite"/>
    </source>
</evidence>
<evidence type="ECO:0000259" key="2">
    <source>
        <dbReference type="Pfam" id="PF13731"/>
    </source>
</evidence>
<evidence type="ECO:0000313" key="5">
    <source>
        <dbReference type="Proteomes" id="UP000013781"/>
    </source>
</evidence>
<comment type="caution">
    <text evidence="3">The sequence shown here is derived from an EMBL/GenBank/DDBJ whole genome shotgun (WGS) entry which is preliminary data.</text>
</comment>
<dbReference type="EMBL" id="ASWB01000003">
    <property type="protein sequence ID" value="EOT65795.1"/>
    <property type="molecule type" value="Genomic_DNA"/>
</dbReference>
<keyword evidence="6" id="KW-1185">Reference proteome</keyword>
<gene>
    <name evidence="4" type="ORF">I586_02064</name>
    <name evidence="3" type="ORF">UAY_02737</name>
</gene>
<dbReference type="PATRIC" id="fig|1158609.3.peg.2664"/>
<evidence type="ECO:0000313" key="6">
    <source>
        <dbReference type="Proteomes" id="UP000014157"/>
    </source>
</evidence>
<dbReference type="STRING" id="155617.RV09_GL001681"/>
<reference evidence="3 5" key="1">
    <citation type="submission" date="2013-02" db="EMBL/GenBank/DDBJ databases">
        <title>The Genome Sequence of Enterococcus moraviensis BAA-383.</title>
        <authorList>
            <consortium name="The Broad Institute Genome Sequencing Platform"/>
            <consortium name="The Broad Institute Genome Sequencing Center for Infectious Disease"/>
            <person name="Earl A.M."/>
            <person name="Gilmore M.S."/>
            <person name="Lebreton F."/>
            <person name="Walker B."/>
            <person name="Young S.K."/>
            <person name="Zeng Q."/>
            <person name="Gargeya S."/>
            <person name="Fitzgerald M."/>
            <person name="Haas B."/>
            <person name="Abouelleil A."/>
            <person name="Alvarado L."/>
            <person name="Arachchi H.M."/>
            <person name="Berlin A.M."/>
            <person name="Chapman S.B."/>
            <person name="Dewar J."/>
            <person name="Goldberg J."/>
            <person name="Griggs A."/>
            <person name="Gujja S."/>
            <person name="Hansen M."/>
            <person name="Howarth C."/>
            <person name="Imamovic A."/>
            <person name="Larimer J."/>
            <person name="McCowan C."/>
            <person name="Murphy C."/>
            <person name="Neiman D."/>
            <person name="Pearson M."/>
            <person name="Priest M."/>
            <person name="Roberts A."/>
            <person name="Saif S."/>
            <person name="Shea T."/>
            <person name="Sisk P."/>
            <person name="Sykes S."/>
            <person name="Wortman J."/>
            <person name="Nusbaum C."/>
            <person name="Birren B."/>
        </authorList>
    </citation>
    <scope>NUCLEOTIDE SEQUENCE [LARGE SCALE GENOMIC DNA]</scope>
    <source>
        <strain evidence="3 5">ATCC BAA-383</strain>
    </source>
</reference>
<feature type="compositionally biased region" description="Acidic residues" evidence="1">
    <location>
        <begin position="42"/>
        <end position="57"/>
    </location>
</feature>
<accession>R2SP84</accession>
<sequence length="236" mass="26204">MKKILIYSLFLGSFIALFSGIKPQLVQAEGKTQGNISFTEDTSPEEPVDPEDPEEPIDPNRPPTEGPYSLSYVSDFQFGTQSISEKSQEYYAQLDKITSEGTEKETPNFVQFTDKSGTSKGWSLTARQTQPFTNENGFELKNTYFIFRNLYASTPMVQAGTPTEIMDEVKLSSEKPNEAVPVVKAGPETGQGTWTIQFGETLEKAKNSVSFLIPGDTPKEEGTYATTIEWTFTNSL</sequence>
<name>R2SP84_9ENTE</name>
<dbReference type="InterPro" id="IPR027994">
    <property type="entry name" value="WxL_dom"/>
</dbReference>
<dbReference type="HOGENOM" id="CLU_067278_1_0_9"/>
<organism evidence="3 5">
    <name type="scientific">Enterococcus moraviensis ATCC BAA-383</name>
    <dbReference type="NCBI Taxonomy" id="1158609"/>
    <lineage>
        <taxon>Bacteria</taxon>
        <taxon>Bacillati</taxon>
        <taxon>Bacillota</taxon>
        <taxon>Bacilli</taxon>
        <taxon>Lactobacillales</taxon>
        <taxon>Enterococcaceae</taxon>
        <taxon>Enterococcus</taxon>
    </lineage>
</organism>